<name>A0ABV2II64_9HYPH</name>
<dbReference type="EMBL" id="JBEPLY010000018">
    <property type="protein sequence ID" value="MET3601907.1"/>
    <property type="molecule type" value="Genomic_DNA"/>
</dbReference>
<evidence type="ECO:0000313" key="1">
    <source>
        <dbReference type="EMBL" id="MET3601907.1"/>
    </source>
</evidence>
<gene>
    <name evidence="1" type="ORF">ABID12_003871</name>
</gene>
<evidence type="ECO:0000313" key="2">
    <source>
        <dbReference type="Proteomes" id="UP001549164"/>
    </source>
</evidence>
<keyword evidence="2" id="KW-1185">Reference proteome</keyword>
<sequence>MGLFIILKHLVTPLTRLTELRGESERRAVREQSLNRIPPHLRDDVIVREKPWRYD</sequence>
<organism evidence="1 2">
    <name type="scientific">Martelella mangrovi</name>
    <dbReference type="NCBI Taxonomy" id="1397477"/>
    <lineage>
        <taxon>Bacteria</taxon>
        <taxon>Pseudomonadati</taxon>
        <taxon>Pseudomonadota</taxon>
        <taxon>Alphaproteobacteria</taxon>
        <taxon>Hyphomicrobiales</taxon>
        <taxon>Aurantimonadaceae</taxon>
        <taxon>Martelella</taxon>
    </lineage>
</organism>
<protein>
    <submittedName>
        <fullName evidence="1">Uncharacterized protein</fullName>
    </submittedName>
</protein>
<accession>A0ABV2II64</accession>
<reference evidence="1 2" key="1">
    <citation type="submission" date="2024-06" db="EMBL/GenBank/DDBJ databases">
        <title>Genomic Encyclopedia of Type Strains, Phase IV (KMG-IV): sequencing the most valuable type-strain genomes for metagenomic binning, comparative biology and taxonomic classification.</title>
        <authorList>
            <person name="Goeker M."/>
        </authorList>
    </citation>
    <scope>NUCLEOTIDE SEQUENCE [LARGE SCALE GENOMIC DNA]</scope>
    <source>
        <strain evidence="1 2">DSM 28102</strain>
    </source>
</reference>
<dbReference type="RefSeq" id="WP_354435709.1">
    <property type="nucleotide sequence ID" value="NZ_JBEPLY010000018.1"/>
</dbReference>
<dbReference type="Proteomes" id="UP001549164">
    <property type="component" value="Unassembled WGS sequence"/>
</dbReference>
<proteinExistence type="predicted"/>
<comment type="caution">
    <text evidence="1">The sequence shown here is derived from an EMBL/GenBank/DDBJ whole genome shotgun (WGS) entry which is preliminary data.</text>
</comment>